<feature type="compositionally biased region" description="Basic and acidic residues" evidence="1">
    <location>
        <begin position="148"/>
        <end position="161"/>
    </location>
</feature>
<evidence type="ECO:0000313" key="4">
    <source>
        <dbReference type="Proteomes" id="UP000271974"/>
    </source>
</evidence>
<feature type="non-terminal residue" evidence="3">
    <location>
        <position position="177"/>
    </location>
</feature>
<protein>
    <recommendedName>
        <fullName evidence="5">SMB domain-containing protein</fullName>
    </recommendedName>
</protein>
<feature type="chain" id="PRO_5018554216" description="SMB domain-containing protein" evidence="2">
    <location>
        <begin position="25"/>
        <end position="177"/>
    </location>
</feature>
<comment type="caution">
    <text evidence="3">The sequence shown here is derived from an EMBL/GenBank/DDBJ whole genome shotgun (WGS) entry which is preliminary data.</text>
</comment>
<feature type="signal peptide" evidence="2">
    <location>
        <begin position="1"/>
        <end position="24"/>
    </location>
</feature>
<evidence type="ECO:0008006" key="5">
    <source>
        <dbReference type="Google" id="ProtNLM"/>
    </source>
</evidence>
<proteinExistence type="predicted"/>
<feature type="region of interest" description="Disordered" evidence="1">
    <location>
        <begin position="139"/>
        <end position="177"/>
    </location>
</feature>
<feature type="compositionally biased region" description="Polar residues" evidence="1">
    <location>
        <begin position="162"/>
        <end position="177"/>
    </location>
</feature>
<reference evidence="3 4" key="1">
    <citation type="submission" date="2019-01" db="EMBL/GenBank/DDBJ databases">
        <title>A draft genome assembly of the solar-powered sea slug Elysia chlorotica.</title>
        <authorList>
            <person name="Cai H."/>
            <person name="Li Q."/>
            <person name="Fang X."/>
            <person name="Li J."/>
            <person name="Curtis N.E."/>
            <person name="Altenburger A."/>
            <person name="Shibata T."/>
            <person name="Feng M."/>
            <person name="Maeda T."/>
            <person name="Schwartz J.A."/>
            <person name="Shigenobu S."/>
            <person name="Lundholm N."/>
            <person name="Nishiyama T."/>
            <person name="Yang H."/>
            <person name="Hasebe M."/>
            <person name="Li S."/>
            <person name="Pierce S.K."/>
            <person name="Wang J."/>
        </authorList>
    </citation>
    <scope>NUCLEOTIDE SEQUENCE [LARGE SCALE GENOMIC DNA]</scope>
    <source>
        <strain evidence="3">EC2010</strain>
        <tissue evidence="3">Whole organism of an adult</tissue>
    </source>
</reference>
<dbReference type="AlphaFoldDB" id="A0A3S0Z693"/>
<dbReference type="EMBL" id="RQTK01001192">
    <property type="protein sequence ID" value="RUS71582.1"/>
    <property type="molecule type" value="Genomic_DNA"/>
</dbReference>
<keyword evidence="4" id="KW-1185">Reference proteome</keyword>
<sequence length="177" mass="20393">MRVRFCDNALVLFLAIALFCFAESQDMSGFPRILRGPWIEEASLVDRIVQLDEEICNNDCYKSYPTHYRPGREKKCQLCYCDEKCHFYRDCCPGVILKLNVTYEEVPRVTGCVVNRAVVYRDGLEYDNYQAMITRCPSSEGGTPTFSTEDRDRCEQPDLHDPQQSMPVSSPHSGFTY</sequence>
<dbReference type="Proteomes" id="UP000271974">
    <property type="component" value="Unassembled WGS sequence"/>
</dbReference>
<gene>
    <name evidence="3" type="ORF">EGW08_020660</name>
</gene>
<evidence type="ECO:0000256" key="2">
    <source>
        <dbReference type="SAM" id="SignalP"/>
    </source>
</evidence>
<organism evidence="3 4">
    <name type="scientific">Elysia chlorotica</name>
    <name type="common">Eastern emerald elysia</name>
    <name type="synonym">Sea slug</name>
    <dbReference type="NCBI Taxonomy" id="188477"/>
    <lineage>
        <taxon>Eukaryota</taxon>
        <taxon>Metazoa</taxon>
        <taxon>Spiralia</taxon>
        <taxon>Lophotrochozoa</taxon>
        <taxon>Mollusca</taxon>
        <taxon>Gastropoda</taxon>
        <taxon>Heterobranchia</taxon>
        <taxon>Euthyneura</taxon>
        <taxon>Panpulmonata</taxon>
        <taxon>Sacoglossa</taxon>
        <taxon>Placobranchoidea</taxon>
        <taxon>Plakobranchidae</taxon>
        <taxon>Elysia</taxon>
    </lineage>
</organism>
<accession>A0A3S0Z693</accession>
<name>A0A3S0Z693_ELYCH</name>
<keyword evidence="2" id="KW-0732">Signal</keyword>
<evidence type="ECO:0000256" key="1">
    <source>
        <dbReference type="SAM" id="MobiDB-lite"/>
    </source>
</evidence>
<dbReference type="OrthoDB" id="10526573at2759"/>
<evidence type="ECO:0000313" key="3">
    <source>
        <dbReference type="EMBL" id="RUS71582.1"/>
    </source>
</evidence>